<reference evidence="4" key="1">
    <citation type="submission" date="2019-08" db="EMBL/GenBank/DDBJ databases">
        <title>Limnoglobus roseus gen. nov., sp. nov., a novel freshwater planctomycete with a giant genome from the family Gemmataceae.</title>
        <authorList>
            <person name="Kulichevskaya I.S."/>
            <person name="Naumoff D.G."/>
            <person name="Miroshnikov K."/>
            <person name="Ivanova A."/>
            <person name="Philippov D.A."/>
            <person name="Hakobyan A."/>
            <person name="Rijpstra I.C."/>
            <person name="Sinninghe Damste J.S."/>
            <person name="Liesack W."/>
            <person name="Dedysh S.N."/>
        </authorList>
    </citation>
    <scope>NUCLEOTIDE SEQUENCE [LARGE SCALE GENOMIC DNA]</scope>
    <source>
        <strain evidence="4">PX52</strain>
    </source>
</reference>
<dbReference type="InterPro" id="IPR010657">
    <property type="entry name" value="ImpA_N"/>
</dbReference>
<feature type="region of interest" description="Disordered" evidence="1">
    <location>
        <begin position="1"/>
        <end position="61"/>
    </location>
</feature>
<dbReference type="InterPro" id="IPR017740">
    <property type="entry name" value="TssA-like"/>
</dbReference>
<feature type="domain" description="ImpA N-terminal" evidence="2">
    <location>
        <begin position="13"/>
        <end position="145"/>
    </location>
</feature>
<sequence>MPSPTVLPVEPLLAPINGDDPAGGRPSILERNKLKEYQEDFDPERDLSAEERQDPRLSEKQKTVPQWDKIIQFGTQFLGKSGKELSVALAMTEALTKKFKFAGLRDGLKLLKGLCDECWDRMHPIIENPDDPDDVEGRVMPFTYIDDEVKTPFFPASVRGITLLNTTGGEPISFLSCQSFDPKRPPKVSQDDFRAAVAAAGPDQVAQLRLLDEDITESLSILQGLVAALDARAGSNAPGLGSLRKALQDCQTMTREALRLRGGEAPAAADAPASGDAFGGDSPAAAAPTAMVGGGSGGGVNVGAIRSRDELYVRLNELTNLLEKFDPHSPVPFMIRRAMEMRDMKFPELVDRLNSDTKLLDFIRNPLAEQS</sequence>
<accession>A0A5C1AAR6</accession>
<name>A0A5C1AAR6_9BACT</name>
<proteinExistence type="predicted"/>
<protein>
    <submittedName>
        <fullName evidence="3">Type VI secretion system protein TssA</fullName>
    </submittedName>
</protein>
<evidence type="ECO:0000313" key="3">
    <source>
        <dbReference type="EMBL" id="QEL14128.1"/>
    </source>
</evidence>
<dbReference type="PANTHER" id="PTHR37951">
    <property type="entry name" value="CYTOPLASMIC PROTEIN-RELATED"/>
    <property type="match status" value="1"/>
</dbReference>
<dbReference type="Pfam" id="PF06812">
    <property type="entry name" value="ImpA_N"/>
    <property type="match status" value="1"/>
</dbReference>
<organism evidence="3 4">
    <name type="scientific">Limnoglobus roseus</name>
    <dbReference type="NCBI Taxonomy" id="2598579"/>
    <lineage>
        <taxon>Bacteria</taxon>
        <taxon>Pseudomonadati</taxon>
        <taxon>Planctomycetota</taxon>
        <taxon>Planctomycetia</taxon>
        <taxon>Gemmatales</taxon>
        <taxon>Gemmataceae</taxon>
        <taxon>Limnoglobus</taxon>
    </lineage>
</organism>
<dbReference type="RefSeq" id="WP_149109042.1">
    <property type="nucleotide sequence ID" value="NZ_CP042425.1"/>
</dbReference>
<keyword evidence="4" id="KW-1185">Reference proteome</keyword>
<feature type="compositionally biased region" description="Basic and acidic residues" evidence="1">
    <location>
        <begin position="28"/>
        <end position="61"/>
    </location>
</feature>
<evidence type="ECO:0000313" key="4">
    <source>
        <dbReference type="Proteomes" id="UP000324974"/>
    </source>
</evidence>
<dbReference type="EMBL" id="CP042425">
    <property type="protein sequence ID" value="QEL14128.1"/>
    <property type="molecule type" value="Genomic_DNA"/>
</dbReference>
<dbReference type="OrthoDB" id="9771118at2"/>
<evidence type="ECO:0000256" key="1">
    <source>
        <dbReference type="SAM" id="MobiDB-lite"/>
    </source>
</evidence>
<dbReference type="PANTHER" id="PTHR37951:SF1">
    <property type="entry name" value="TYPE VI SECRETION SYSTEM COMPONENT TSSA1"/>
    <property type="match status" value="1"/>
</dbReference>
<dbReference type="AlphaFoldDB" id="A0A5C1AAR6"/>
<evidence type="ECO:0000259" key="2">
    <source>
        <dbReference type="Pfam" id="PF06812"/>
    </source>
</evidence>
<dbReference type="Proteomes" id="UP000324974">
    <property type="component" value="Chromosome"/>
</dbReference>
<gene>
    <name evidence="3" type="ORF">PX52LOC_00994</name>
</gene>
<dbReference type="KEGG" id="lrs:PX52LOC_00994"/>